<comment type="caution">
    <text evidence="1">The sequence shown here is derived from an EMBL/GenBank/DDBJ whole genome shotgun (WGS) entry which is preliminary data.</text>
</comment>
<dbReference type="Proteomes" id="UP000499080">
    <property type="component" value="Unassembled WGS sequence"/>
</dbReference>
<proteinExistence type="predicted"/>
<evidence type="ECO:0000313" key="2">
    <source>
        <dbReference type="Proteomes" id="UP000499080"/>
    </source>
</evidence>
<reference evidence="1 2" key="1">
    <citation type="journal article" date="2019" name="Sci. Rep.">
        <title>Orb-weaving spider Araneus ventricosus genome elucidates the spidroin gene catalogue.</title>
        <authorList>
            <person name="Kono N."/>
            <person name="Nakamura H."/>
            <person name="Ohtoshi R."/>
            <person name="Moran D.A.P."/>
            <person name="Shinohara A."/>
            <person name="Yoshida Y."/>
            <person name="Fujiwara M."/>
            <person name="Mori M."/>
            <person name="Tomita M."/>
            <person name="Arakawa K."/>
        </authorList>
    </citation>
    <scope>NUCLEOTIDE SEQUENCE [LARGE SCALE GENOMIC DNA]</scope>
</reference>
<evidence type="ECO:0000313" key="1">
    <source>
        <dbReference type="EMBL" id="GBM40649.1"/>
    </source>
</evidence>
<gene>
    <name evidence="1" type="ORF">AVEN_111280_1</name>
</gene>
<dbReference type="AlphaFoldDB" id="A0A4Y2FJW4"/>
<protein>
    <submittedName>
        <fullName evidence="1">Uncharacterized protein</fullName>
    </submittedName>
</protein>
<sequence length="125" mass="13216">MCPVIRVRVKGARTVTEADDNRENCLIHGGGKNLKLFGVWHSRGISGPCGASGCTLKPCDGSGWTLPLYDGSGCTLPPSNRSGCTLPPCGVSGCTLPPLMEVVVHFHTLMKVVVLFQPASILLVR</sequence>
<name>A0A4Y2FJW4_ARAVE</name>
<accession>A0A4Y2FJW4</accession>
<keyword evidence="2" id="KW-1185">Reference proteome</keyword>
<organism evidence="1 2">
    <name type="scientific">Araneus ventricosus</name>
    <name type="common">Orbweaver spider</name>
    <name type="synonym">Epeira ventricosa</name>
    <dbReference type="NCBI Taxonomy" id="182803"/>
    <lineage>
        <taxon>Eukaryota</taxon>
        <taxon>Metazoa</taxon>
        <taxon>Ecdysozoa</taxon>
        <taxon>Arthropoda</taxon>
        <taxon>Chelicerata</taxon>
        <taxon>Arachnida</taxon>
        <taxon>Araneae</taxon>
        <taxon>Araneomorphae</taxon>
        <taxon>Entelegynae</taxon>
        <taxon>Araneoidea</taxon>
        <taxon>Araneidae</taxon>
        <taxon>Araneus</taxon>
    </lineage>
</organism>
<dbReference type="EMBL" id="BGPR01000938">
    <property type="protein sequence ID" value="GBM40649.1"/>
    <property type="molecule type" value="Genomic_DNA"/>
</dbReference>